<dbReference type="Gene3D" id="2.70.170.10">
    <property type="entry name" value="Neurotransmitter-gated ion-channel ligand-binding domain"/>
    <property type="match status" value="1"/>
</dbReference>
<organism evidence="2 3">
    <name type="scientific">Ascaris lumbricoides</name>
    <name type="common">Giant roundworm</name>
    <dbReference type="NCBI Taxonomy" id="6252"/>
    <lineage>
        <taxon>Eukaryota</taxon>
        <taxon>Metazoa</taxon>
        <taxon>Ecdysozoa</taxon>
        <taxon>Nematoda</taxon>
        <taxon>Chromadorea</taxon>
        <taxon>Rhabditida</taxon>
        <taxon>Spirurina</taxon>
        <taxon>Ascaridomorpha</taxon>
        <taxon>Ascaridoidea</taxon>
        <taxon>Ascarididae</taxon>
        <taxon>Ascaris</taxon>
    </lineage>
</organism>
<accession>A0A0M3IGM1</accession>
<keyword evidence="1" id="KW-0732">Signal</keyword>
<reference evidence="3" key="1">
    <citation type="submission" date="2017-02" db="UniProtKB">
        <authorList>
            <consortium name="WormBaseParasite"/>
        </authorList>
    </citation>
    <scope>IDENTIFICATION</scope>
</reference>
<feature type="chain" id="PRO_5005657252" evidence="1">
    <location>
        <begin position="20"/>
        <end position="119"/>
    </location>
</feature>
<dbReference type="WBParaSite" id="ALUE_0001746601-mRNA-1">
    <property type="protein sequence ID" value="ALUE_0001746601-mRNA-1"/>
    <property type="gene ID" value="ALUE_0001746601"/>
</dbReference>
<dbReference type="AlphaFoldDB" id="A0A0M3IGM1"/>
<evidence type="ECO:0000313" key="2">
    <source>
        <dbReference type="Proteomes" id="UP000036681"/>
    </source>
</evidence>
<sequence length="119" mass="13692">MLLVGLLLLALIITSFVKASNPHSYSLNPLVLLVVSGTTRILASSYFNSPHQKQAFGRNEYFLPENFKTLRRKDIPVTYRLHDDLLRYYRKGTRPVTHPNKIVNVTMSVFLYQIIKLVS</sequence>
<dbReference type="SUPFAM" id="SSF63712">
    <property type="entry name" value="Nicotinic receptor ligand binding domain-like"/>
    <property type="match status" value="1"/>
</dbReference>
<dbReference type="GO" id="GO:0016020">
    <property type="term" value="C:membrane"/>
    <property type="evidence" value="ECO:0007669"/>
    <property type="project" value="InterPro"/>
</dbReference>
<dbReference type="Proteomes" id="UP000036681">
    <property type="component" value="Unplaced"/>
</dbReference>
<name>A0A0M3IGM1_ASCLU</name>
<dbReference type="GO" id="GO:0005230">
    <property type="term" value="F:extracellular ligand-gated monoatomic ion channel activity"/>
    <property type="evidence" value="ECO:0007669"/>
    <property type="project" value="InterPro"/>
</dbReference>
<keyword evidence="2" id="KW-1185">Reference proteome</keyword>
<evidence type="ECO:0000313" key="3">
    <source>
        <dbReference type="WBParaSite" id="ALUE_0001746601-mRNA-1"/>
    </source>
</evidence>
<feature type="signal peptide" evidence="1">
    <location>
        <begin position="1"/>
        <end position="19"/>
    </location>
</feature>
<dbReference type="InterPro" id="IPR036734">
    <property type="entry name" value="Neur_chan_lig-bd_sf"/>
</dbReference>
<evidence type="ECO:0000256" key="1">
    <source>
        <dbReference type="SAM" id="SignalP"/>
    </source>
</evidence>
<proteinExistence type="predicted"/>
<protein>
    <submittedName>
        <fullName evidence="3">Glycosyltransferase</fullName>
    </submittedName>
</protein>